<feature type="compositionally biased region" description="Basic and acidic residues" evidence="1">
    <location>
        <begin position="423"/>
        <end position="435"/>
    </location>
</feature>
<evidence type="ECO:0000256" key="1">
    <source>
        <dbReference type="SAM" id="MobiDB-lite"/>
    </source>
</evidence>
<dbReference type="Proteomes" id="UP000829291">
    <property type="component" value="Chromosome 1"/>
</dbReference>
<dbReference type="PANTHER" id="PTHR41156:SF1">
    <property type="entry name" value="ZASP-LIKE MOTIF DOMAIN-CONTAINING PROTEIN"/>
    <property type="match status" value="1"/>
</dbReference>
<protein>
    <submittedName>
        <fullName evidence="3">Proteoglycan 4 isoform X1</fullName>
    </submittedName>
</protein>
<evidence type="ECO:0000313" key="3">
    <source>
        <dbReference type="RefSeq" id="XP_046590578.1"/>
    </source>
</evidence>
<feature type="region of interest" description="Disordered" evidence="1">
    <location>
        <begin position="397"/>
        <end position="645"/>
    </location>
</feature>
<feature type="region of interest" description="Disordered" evidence="1">
    <location>
        <begin position="661"/>
        <end position="754"/>
    </location>
</feature>
<sequence>MLVILRLSEDVSDLDVAITTKILNRPDPAKRNCAMASTVRESSHVSRKIVSHGGGHGQIHHNHSSTTASNLENNLDALLEDLQTSVSRSATPVRGGRALSPQVEYRAPANTTRIVSEGRTISPTRSTTTTTEKYVTTGNSGAVSGIPGLEILDAELQNVQPGQSKTVAYKQVSYQYKTNLDGSPRDGDSWAMSENVLNATGPPMIEEIRDRSYTEESHPTRRHRSPDPPGKTSTVNRELLFDTSSTSRSRQTSPLPASQQRDVSYVQESSSYHVDPRPVQSTVTTIRKNQTLNAPQEVENIEYIPVPSPNAAVPINLAPGPNTKVTTTVKTYTYELPGSPENYIHGSTLPRGVVLPGDQTITYTLPRGGSNDKSYTIHTQKVTNSTLPGQTVTYQVPSPDGPGTQIRYASPPPPETTTKTSSLHKEAKYYHEEQRGFPPGSPVQKPVNNTIVYHTGPPPSNNETVTTVTRNEKYYQVNGTYPNGDGPRSPNSGPHGPGYGPDTDRPDHGTNTTTIIYQNQPAPRTESHTTTTINRSQEYYEGRPYPNEPTHKYPGPDHQRPEGPSHTTVNYYTVAPPQTNPPQPTNTTIYKYSNTTTTIPPNKYPDDHEVLLPKPFPTSGVQLYPANAKPQTPSNGHGPPDKLEDLMASFSDTERVVLADISNKERDQQKLQKSSDPSNPKKDVDFVPHTPPKVQSKNYAGPPVYYPPGSAEFTKKEESGGAMMQSSGGWQKGKAKYEYEASSKSKSKSSSGGAVVPVCLPLCCAMPCVIM</sequence>
<gene>
    <name evidence="3" type="primary">LOC107223767</name>
</gene>
<accession>A0ABM3FRE4</accession>
<evidence type="ECO:0000313" key="2">
    <source>
        <dbReference type="Proteomes" id="UP000829291"/>
    </source>
</evidence>
<organism evidence="2 3">
    <name type="scientific">Neodiprion lecontei</name>
    <name type="common">Redheaded pine sawfly</name>
    <dbReference type="NCBI Taxonomy" id="441921"/>
    <lineage>
        <taxon>Eukaryota</taxon>
        <taxon>Metazoa</taxon>
        <taxon>Ecdysozoa</taxon>
        <taxon>Arthropoda</taxon>
        <taxon>Hexapoda</taxon>
        <taxon>Insecta</taxon>
        <taxon>Pterygota</taxon>
        <taxon>Neoptera</taxon>
        <taxon>Endopterygota</taxon>
        <taxon>Hymenoptera</taxon>
        <taxon>Tenthredinoidea</taxon>
        <taxon>Diprionidae</taxon>
        <taxon>Diprioninae</taxon>
        <taxon>Neodiprion</taxon>
    </lineage>
</organism>
<feature type="compositionally biased region" description="Polar residues" evidence="1">
    <location>
        <begin position="254"/>
        <end position="272"/>
    </location>
</feature>
<proteinExistence type="predicted"/>
<feature type="compositionally biased region" description="Basic and acidic residues" evidence="1">
    <location>
        <begin position="661"/>
        <end position="670"/>
    </location>
</feature>
<reference evidence="3" key="1">
    <citation type="submission" date="2025-08" db="UniProtKB">
        <authorList>
            <consortium name="RefSeq"/>
        </authorList>
    </citation>
    <scope>IDENTIFICATION</scope>
    <source>
        <tissue evidence="3">Thorax and Abdomen</tissue>
    </source>
</reference>
<dbReference type="PANTHER" id="PTHR41156">
    <property type="entry name" value="AGAP006184-PA"/>
    <property type="match status" value="1"/>
</dbReference>
<dbReference type="GeneID" id="107223767"/>
<feature type="compositionally biased region" description="Low complexity" evidence="1">
    <location>
        <begin position="585"/>
        <end position="599"/>
    </location>
</feature>
<keyword evidence="2" id="KW-1185">Reference proteome</keyword>
<feature type="compositionally biased region" description="Polar residues" evidence="1">
    <location>
        <begin position="509"/>
        <end position="537"/>
    </location>
</feature>
<name>A0ABM3FRE4_NEOLC</name>
<feature type="compositionally biased region" description="Basic and acidic residues" evidence="1">
    <location>
        <begin position="206"/>
        <end position="219"/>
    </location>
</feature>
<feature type="compositionally biased region" description="Basic and acidic residues" evidence="1">
    <location>
        <begin position="549"/>
        <end position="563"/>
    </location>
</feature>
<feature type="compositionally biased region" description="Low complexity" evidence="1">
    <location>
        <begin position="243"/>
        <end position="253"/>
    </location>
</feature>
<feature type="region of interest" description="Disordered" evidence="1">
    <location>
        <begin position="180"/>
        <end position="280"/>
    </location>
</feature>
<dbReference type="RefSeq" id="XP_046590578.1">
    <property type="nucleotide sequence ID" value="XM_046734622.1"/>
</dbReference>